<accession>A0ABP9F4V4</accession>
<dbReference type="Proteomes" id="UP001501521">
    <property type="component" value="Unassembled WGS sequence"/>
</dbReference>
<dbReference type="InterPro" id="IPR001763">
    <property type="entry name" value="Rhodanese-like_dom"/>
</dbReference>
<sequence>MSDNGRMGLLDFLGKRSDDGLSIDETLLALSRGAVLIDVRSQHEYEAGHAPGARPVEPAALHDNPVDAIHGDDPLADRDAAVVVMCDTGLRSSFIAAMLRDKGLLAESVGGGLRAWAKDGNPVLPGPYRGRR</sequence>
<dbReference type="InterPro" id="IPR036873">
    <property type="entry name" value="Rhodanese-like_dom_sf"/>
</dbReference>
<dbReference type="PROSITE" id="PS50206">
    <property type="entry name" value="RHODANESE_3"/>
    <property type="match status" value="1"/>
</dbReference>
<keyword evidence="4" id="KW-1185">Reference proteome</keyword>
<proteinExistence type="predicted"/>
<dbReference type="Pfam" id="PF00581">
    <property type="entry name" value="Rhodanese"/>
    <property type="match status" value="1"/>
</dbReference>
<evidence type="ECO:0000313" key="3">
    <source>
        <dbReference type="EMBL" id="GAA4894221.1"/>
    </source>
</evidence>
<protein>
    <recommendedName>
        <fullName evidence="2">Rhodanese domain-containing protein</fullName>
    </recommendedName>
</protein>
<reference evidence="4" key="1">
    <citation type="journal article" date="2019" name="Int. J. Syst. Evol. Microbiol.">
        <title>The Global Catalogue of Microorganisms (GCM) 10K type strain sequencing project: providing services to taxonomists for standard genome sequencing and annotation.</title>
        <authorList>
            <consortium name="The Broad Institute Genomics Platform"/>
            <consortium name="The Broad Institute Genome Sequencing Center for Infectious Disease"/>
            <person name="Wu L."/>
            <person name="Ma J."/>
        </authorList>
    </citation>
    <scope>NUCLEOTIDE SEQUENCE [LARGE SCALE GENOMIC DNA]</scope>
    <source>
        <strain evidence="4">JCM 19125</strain>
    </source>
</reference>
<organism evidence="3 4">
    <name type="scientific">Tessaracoccus lubricantis</name>
    <dbReference type="NCBI Taxonomy" id="545543"/>
    <lineage>
        <taxon>Bacteria</taxon>
        <taxon>Bacillati</taxon>
        <taxon>Actinomycetota</taxon>
        <taxon>Actinomycetes</taxon>
        <taxon>Propionibacteriales</taxon>
        <taxon>Propionibacteriaceae</taxon>
        <taxon>Tessaracoccus</taxon>
    </lineage>
</organism>
<dbReference type="PANTHER" id="PTHR43031">
    <property type="entry name" value="FAD-DEPENDENT OXIDOREDUCTASE"/>
    <property type="match status" value="1"/>
</dbReference>
<feature type="region of interest" description="Disordered" evidence="1">
    <location>
        <begin position="47"/>
        <end position="66"/>
    </location>
</feature>
<name>A0ABP9F4V4_9ACTN</name>
<evidence type="ECO:0000313" key="4">
    <source>
        <dbReference type="Proteomes" id="UP001501521"/>
    </source>
</evidence>
<evidence type="ECO:0000256" key="1">
    <source>
        <dbReference type="SAM" id="MobiDB-lite"/>
    </source>
</evidence>
<evidence type="ECO:0000259" key="2">
    <source>
        <dbReference type="PROSITE" id="PS50206"/>
    </source>
</evidence>
<comment type="caution">
    <text evidence="3">The sequence shown here is derived from an EMBL/GenBank/DDBJ whole genome shotgun (WGS) entry which is preliminary data.</text>
</comment>
<dbReference type="EMBL" id="BAABLV010000016">
    <property type="protein sequence ID" value="GAA4894221.1"/>
    <property type="molecule type" value="Genomic_DNA"/>
</dbReference>
<gene>
    <name evidence="3" type="ORF">GCM10025789_09310</name>
</gene>
<dbReference type="Gene3D" id="3.40.250.10">
    <property type="entry name" value="Rhodanese-like domain"/>
    <property type="match status" value="1"/>
</dbReference>
<dbReference type="SUPFAM" id="SSF52821">
    <property type="entry name" value="Rhodanese/Cell cycle control phosphatase"/>
    <property type="match status" value="1"/>
</dbReference>
<dbReference type="SMART" id="SM00450">
    <property type="entry name" value="RHOD"/>
    <property type="match status" value="1"/>
</dbReference>
<dbReference type="PANTHER" id="PTHR43031:SF1">
    <property type="entry name" value="PYRIDINE NUCLEOTIDE-DISULPHIDE OXIDOREDUCTASE"/>
    <property type="match status" value="1"/>
</dbReference>
<dbReference type="CDD" id="cd00158">
    <property type="entry name" value="RHOD"/>
    <property type="match status" value="1"/>
</dbReference>
<dbReference type="InterPro" id="IPR050229">
    <property type="entry name" value="GlpE_sulfurtransferase"/>
</dbReference>
<feature type="domain" description="Rhodanese" evidence="2">
    <location>
        <begin position="30"/>
        <end position="125"/>
    </location>
</feature>